<gene>
    <name evidence="4" type="ORF">ABS33_06040</name>
</gene>
<organism evidence="4 5">
    <name type="scientific">Verrucomicrobia subdivision 6 bacterium BACL9 MAG-120924-bin69</name>
    <dbReference type="NCBI Taxonomy" id="1655635"/>
    <lineage>
        <taxon>Bacteria</taxon>
        <taxon>Pseudomonadati</taxon>
        <taxon>Verrucomicrobiota</taxon>
        <taxon>Verrucomicrobiia</taxon>
        <taxon>Verrucomicrobiales</taxon>
        <taxon>Verrucomicrobia subdivision 6</taxon>
    </lineage>
</organism>
<dbReference type="NCBIfam" id="NF003625">
    <property type="entry name" value="PRK05265.1-3"/>
    <property type="match status" value="1"/>
</dbReference>
<dbReference type="InterPro" id="IPR004569">
    <property type="entry name" value="PyrdxlP_synth_PdxJ"/>
</dbReference>
<dbReference type="PANTHER" id="PTHR30456">
    <property type="entry name" value="PYRIDOXINE 5'-PHOSPHATE SYNTHASE"/>
    <property type="match status" value="1"/>
</dbReference>
<protein>
    <submittedName>
        <fullName evidence="4">Pyridoxine 5'-phosphate synthase</fullName>
    </submittedName>
</protein>
<evidence type="ECO:0000313" key="5">
    <source>
        <dbReference type="Proteomes" id="UP000051220"/>
    </source>
</evidence>
<dbReference type="GO" id="GO:0005829">
    <property type="term" value="C:cytosol"/>
    <property type="evidence" value="ECO:0007669"/>
    <property type="project" value="TreeGrafter"/>
</dbReference>
<name>A0A0R2XDY0_9BACT</name>
<dbReference type="GO" id="GO:0008615">
    <property type="term" value="P:pyridoxine biosynthetic process"/>
    <property type="evidence" value="ECO:0007669"/>
    <property type="project" value="UniProtKB-KW"/>
</dbReference>
<keyword evidence="3" id="KW-0664">Pyridoxine biosynthesis</keyword>
<dbReference type="EMBL" id="LIDN01000219">
    <property type="protein sequence ID" value="KRP32668.1"/>
    <property type="molecule type" value="Genomic_DNA"/>
</dbReference>
<keyword evidence="1" id="KW-0963">Cytoplasm</keyword>
<dbReference type="Gene3D" id="3.20.20.70">
    <property type="entry name" value="Aldolase class I"/>
    <property type="match status" value="1"/>
</dbReference>
<dbReference type="SUPFAM" id="SSF63892">
    <property type="entry name" value="Pyridoxine 5'-phosphate synthase"/>
    <property type="match status" value="1"/>
</dbReference>
<dbReference type="HAMAP" id="MF_00279">
    <property type="entry name" value="PdxJ"/>
    <property type="match status" value="1"/>
</dbReference>
<feature type="non-terminal residue" evidence="4">
    <location>
        <position position="1"/>
    </location>
</feature>
<dbReference type="Pfam" id="PF03740">
    <property type="entry name" value="PdxJ"/>
    <property type="match status" value="1"/>
</dbReference>
<keyword evidence="2" id="KW-0808">Transferase</keyword>
<evidence type="ECO:0000256" key="1">
    <source>
        <dbReference type="ARBA" id="ARBA00022490"/>
    </source>
</evidence>
<evidence type="ECO:0000313" key="4">
    <source>
        <dbReference type="EMBL" id="KRP32668.1"/>
    </source>
</evidence>
<evidence type="ECO:0000256" key="2">
    <source>
        <dbReference type="ARBA" id="ARBA00022679"/>
    </source>
</evidence>
<evidence type="ECO:0000256" key="3">
    <source>
        <dbReference type="ARBA" id="ARBA00023096"/>
    </source>
</evidence>
<dbReference type="AlphaFoldDB" id="A0A0R2XDY0"/>
<comment type="caution">
    <text evidence="4">The sequence shown here is derived from an EMBL/GenBank/DDBJ whole genome shotgun (WGS) entry which is preliminary data.</text>
</comment>
<reference evidence="4 5" key="1">
    <citation type="submission" date="2015-10" db="EMBL/GenBank/DDBJ databases">
        <title>Metagenome-Assembled Genomes uncover a global brackish microbiome.</title>
        <authorList>
            <person name="Hugerth L.W."/>
            <person name="Larsson J."/>
            <person name="Alneberg J."/>
            <person name="Lindh M.V."/>
            <person name="Legrand C."/>
            <person name="Pinhassi J."/>
            <person name="Andersson A.F."/>
        </authorList>
    </citation>
    <scope>NUCLEOTIDE SEQUENCE [LARGE SCALE GENOMIC DNA]</scope>
    <source>
        <strain evidence="4">BACL9 MAG-120924-bin69</strain>
    </source>
</reference>
<dbReference type="InterPro" id="IPR036130">
    <property type="entry name" value="Pyridoxine-5'_phos_synth"/>
</dbReference>
<dbReference type="InterPro" id="IPR013785">
    <property type="entry name" value="Aldolase_TIM"/>
</dbReference>
<dbReference type="GO" id="GO:0033856">
    <property type="term" value="F:pyridoxine 5'-phosphate synthase activity"/>
    <property type="evidence" value="ECO:0007669"/>
    <property type="project" value="InterPro"/>
</dbReference>
<accession>A0A0R2XDY0</accession>
<dbReference type="PANTHER" id="PTHR30456:SF0">
    <property type="entry name" value="PYRIDOXINE 5'-PHOSPHATE SYNTHASE"/>
    <property type="match status" value="1"/>
</dbReference>
<sequence length="182" mass="19820">LRLGRAFRQKLNLEMAATPAMLDFALRLQPAEVCLVPENRAEVTTEGGLNAAEQIQALRPIVEKLNQAKILTSLFLDPDPHQIEAAASLQAPVVELHTGRFADATTAHRPAAFAKLQVAAEQAHRHRIQVNAGHGLRLSNLSDLLSLPHLHTLNIGHSLVSHAVVVGLEKSVRDFISAIQKK</sequence>
<proteinExistence type="inferred from homology"/>
<dbReference type="Proteomes" id="UP000051220">
    <property type="component" value="Unassembled WGS sequence"/>
</dbReference>